<proteinExistence type="predicted"/>
<dbReference type="RefSeq" id="WP_184283789.1">
    <property type="nucleotide sequence ID" value="NZ_BAAAPG010000001.1"/>
</dbReference>
<dbReference type="AlphaFoldDB" id="A0A7W9CDU4"/>
<organism evidence="4 5">
    <name type="scientific">Microbacterium ginsengiterrae</name>
    <dbReference type="NCBI Taxonomy" id="546115"/>
    <lineage>
        <taxon>Bacteria</taxon>
        <taxon>Bacillati</taxon>
        <taxon>Actinomycetota</taxon>
        <taxon>Actinomycetes</taxon>
        <taxon>Micrococcales</taxon>
        <taxon>Microbacteriaceae</taxon>
        <taxon>Microbacterium</taxon>
    </lineage>
</organism>
<keyword evidence="4" id="KW-0328">Glycosyltransferase</keyword>
<dbReference type="GO" id="GO:0047265">
    <property type="term" value="F:poly(glycerol-phosphate) alpha-glucosyltransferase activity"/>
    <property type="evidence" value="ECO:0007669"/>
    <property type="project" value="UniProtKB-EC"/>
</dbReference>
<dbReference type="Gene3D" id="3.40.50.2000">
    <property type="entry name" value="Glycogen Phosphorylase B"/>
    <property type="match status" value="3"/>
</dbReference>
<protein>
    <submittedName>
        <fullName evidence="4">Poly(Glycerol-phosphate) alpha-glucosyltransferase</fullName>
        <ecNumber evidence="4">2.4.1.52</ecNumber>
    </submittedName>
</protein>
<evidence type="ECO:0000256" key="2">
    <source>
        <dbReference type="SAM" id="MobiDB-lite"/>
    </source>
</evidence>
<feature type="domain" description="Glycosyl transferase family 1" evidence="3">
    <location>
        <begin position="296"/>
        <end position="442"/>
    </location>
</feature>
<feature type="region of interest" description="Disordered" evidence="2">
    <location>
        <begin position="93"/>
        <end position="114"/>
    </location>
</feature>
<evidence type="ECO:0000313" key="5">
    <source>
        <dbReference type="Proteomes" id="UP000517712"/>
    </source>
</evidence>
<dbReference type="EC" id="2.4.1.52" evidence="4"/>
<dbReference type="SUPFAM" id="SSF53756">
    <property type="entry name" value="UDP-Glycosyltransferase/glycogen phosphorylase"/>
    <property type="match status" value="1"/>
</dbReference>
<reference evidence="4 5" key="1">
    <citation type="submission" date="2020-08" db="EMBL/GenBank/DDBJ databases">
        <title>Sequencing the genomes of 1000 actinobacteria strains.</title>
        <authorList>
            <person name="Klenk H.-P."/>
        </authorList>
    </citation>
    <scope>NUCLEOTIDE SEQUENCE [LARGE SCALE GENOMIC DNA]</scope>
    <source>
        <strain evidence="4 5">DSM 24823</strain>
    </source>
</reference>
<keyword evidence="5" id="KW-1185">Reference proteome</keyword>
<name>A0A7W9CDU4_9MICO</name>
<gene>
    <name evidence="4" type="ORF">HD600_002309</name>
</gene>
<keyword evidence="1 4" id="KW-0808">Transferase</keyword>
<dbReference type="PANTHER" id="PTHR12526">
    <property type="entry name" value="GLYCOSYLTRANSFERASE"/>
    <property type="match status" value="1"/>
</dbReference>
<dbReference type="Pfam" id="PF00534">
    <property type="entry name" value="Glycos_transf_1"/>
    <property type="match status" value="1"/>
</dbReference>
<feature type="compositionally biased region" description="Basic and acidic residues" evidence="2">
    <location>
        <begin position="93"/>
        <end position="104"/>
    </location>
</feature>
<dbReference type="PANTHER" id="PTHR12526:SF638">
    <property type="entry name" value="SPORE COAT PROTEIN SA"/>
    <property type="match status" value="1"/>
</dbReference>
<evidence type="ECO:0000259" key="3">
    <source>
        <dbReference type="Pfam" id="PF00534"/>
    </source>
</evidence>
<dbReference type="InterPro" id="IPR001296">
    <property type="entry name" value="Glyco_trans_1"/>
</dbReference>
<dbReference type="EMBL" id="JACHMU010000001">
    <property type="protein sequence ID" value="MBB5743812.1"/>
    <property type="molecule type" value="Genomic_DNA"/>
</dbReference>
<comment type="caution">
    <text evidence="4">The sequence shown here is derived from an EMBL/GenBank/DDBJ whole genome shotgun (WGS) entry which is preliminary data.</text>
</comment>
<sequence length="506" mass="55615">MRSSLLSTHFRPGAQFVLSWSIPDSFGGMTGALLHRSRAFVEQAGRPVDILTLDDRIDTPELEQRLRADGEVIDGMRIINIWDWFRAVEINGRDDGPPSHEHDPIAPGPNVQESGRDGVVLLRELRDEDGQARSVDRLRPDGSLLVSDRRDAEGGTRSVVLYDSAGVPVRSWGSVWGVYRHWLDEIIGGQESFLIVDSKTAARFARTYRRRNVVTMHVLHGSHRSADGSALSASRRSVLENLAHFDSVVLLTKAQREDLVRDLGPFPHLAVIPNGFDHAAESSATAQTRRRGRGVMLSSLIARKRVSHAIKAIARASREVDVTLDVFGEGERRPLLEKTIGSLDASDRVSLRGHDVGARSTFATADFMLLTSKAEGLPLALVEGMAAGCIPIAYDIAYGPADVIDDGRNGFLVPPGDIDALAQRVVALQRLPERAVESMRRRARATAERFGDASVTRAWAREMERAYERKHAGDPGASVARRIRRVAGRAKRRAVRLSGGYDDSDA</sequence>
<dbReference type="Proteomes" id="UP000517712">
    <property type="component" value="Unassembled WGS sequence"/>
</dbReference>
<evidence type="ECO:0000256" key="1">
    <source>
        <dbReference type="ARBA" id="ARBA00022679"/>
    </source>
</evidence>
<accession>A0A7W9CDU4</accession>
<evidence type="ECO:0000313" key="4">
    <source>
        <dbReference type="EMBL" id="MBB5743812.1"/>
    </source>
</evidence>